<keyword evidence="1" id="KW-1133">Transmembrane helix</keyword>
<dbReference type="AlphaFoldDB" id="A0A0K8QM90"/>
<dbReference type="OrthoDB" id="196355at2"/>
<evidence type="ECO:0000256" key="1">
    <source>
        <dbReference type="SAM" id="Phobius"/>
    </source>
</evidence>
<feature type="transmembrane region" description="Helical" evidence="1">
    <location>
        <begin position="243"/>
        <end position="264"/>
    </location>
</feature>
<accession>A0A0K8QM90</accession>
<proteinExistence type="predicted"/>
<dbReference type="Pfam" id="PF09935">
    <property type="entry name" value="DUF2167"/>
    <property type="match status" value="1"/>
</dbReference>
<evidence type="ECO:0000313" key="4">
    <source>
        <dbReference type="EMBL" id="GAP66025.1"/>
    </source>
</evidence>
<evidence type="ECO:0000256" key="2">
    <source>
        <dbReference type="SAM" id="SignalP"/>
    </source>
</evidence>
<name>A0A0K8QM90_9GAMM</name>
<protein>
    <recommendedName>
        <fullName evidence="6">Membrane-anchored protein</fullName>
    </recommendedName>
</protein>
<evidence type="ECO:0000313" key="5">
    <source>
        <dbReference type="Proteomes" id="UP000253740"/>
    </source>
</evidence>
<dbReference type="Proteomes" id="UP000253740">
    <property type="component" value="Unassembled WGS sequence"/>
</dbReference>
<keyword evidence="5" id="KW-1185">Reference proteome</keyword>
<feature type="chain" id="PRO_5007414721" description="Membrane-anchored protein" evidence="2">
    <location>
        <begin position="22"/>
        <end position="298"/>
    </location>
</feature>
<dbReference type="EMBL" id="DF970184">
    <property type="protein sequence ID" value="GAP66025.1"/>
    <property type="molecule type" value="Genomic_DNA"/>
</dbReference>
<keyword evidence="1" id="KW-0812">Transmembrane</keyword>
<evidence type="ECO:0000313" key="3">
    <source>
        <dbReference type="EMBL" id="GAN45601.1"/>
    </source>
</evidence>
<keyword evidence="2" id="KW-0732">Signal</keyword>
<evidence type="ECO:0008006" key="6">
    <source>
        <dbReference type="Google" id="ProtNLM"/>
    </source>
</evidence>
<sequence>MFRGAIAAALACLLAVLPAFAADADQTQQEAKLRALLDSLQFRTGAIAIPGADATLNVAQGFSYLDAKDAQRVLTDLWGNPPQPDVLGMLLPGTDKMAVLDENNYAVVITHSDDGYVSDEDAAKIDYDQMLKDMQEGTRDANTERAKQGYPNVELVGWAERPHYDAASHKLYWAKELAFQGTDVHTLNYDIRVLGRGGYLSLNAVATMPQLAKVEAGMQQVLPMIDFDQGHRYADFDAKTDKVAAYGIAALIAGGLAAKAGLFAKLLVVLVAAKKLIIAGVIAVGGFLARLFGRKKQA</sequence>
<feature type="signal peptide" evidence="2">
    <location>
        <begin position="1"/>
        <end position="21"/>
    </location>
</feature>
<feature type="transmembrane region" description="Helical" evidence="1">
    <location>
        <begin position="276"/>
        <end position="293"/>
    </location>
</feature>
<dbReference type="HOGENOM" id="CLU_060300_0_0_6"/>
<gene>
    <name evidence="3" type="ORF">MBSD_2150</name>
    <name evidence="4" type="ORF">MBSD_n1327</name>
</gene>
<dbReference type="InterPro" id="IPR018682">
    <property type="entry name" value="DUF2167_membr"/>
</dbReference>
<dbReference type="RefSeq" id="WP_062536326.1">
    <property type="nucleotide sequence ID" value="NZ_DF970184.1"/>
</dbReference>
<organism evidence="4">
    <name type="scientific">Mizugakiibacter sediminis</name>
    <dbReference type="NCBI Taxonomy" id="1475481"/>
    <lineage>
        <taxon>Bacteria</taxon>
        <taxon>Pseudomonadati</taxon>
        <taxon>Pseudomonadota</taxon>
        <taxon>Gammaproteobacteria</taxon>
        <taxon>Lysobacterales</taxon>
        <taxon>Rhodanobacteraceae</taxon>
        <taxon>Mizugakiibacter</taxon>
    </lineage>
</organism>
<reference evidence="3" key="1">
    <citation type="submission" date="2015-03" db="EMBL/GenBank/DDBJ databases">
        <title>Draft genome sequence of Mizugakiibacter sediminis skMP5.</title>
        <authorList>
            <person name="Watanabe T."/>
            <person name="Kojima H."/>
            <person name="Fukui M."/>
        </authorList>
    </citation>
    <scope>NUCLEOTIDE SEQUENCE</scope>
    <source>
        <strain evidence="3">SkMP5</strain>
    </source>
</reference>
<reference evidence="4" key="2">
    <citation type="submission" date="2015-08" db="EMBL/GenBank/DDBJ databases">
        <title>Complete DNA Sequence of Pseudomonas syringae pv. actinidiae, the Causal Agent of Kiwifruit Canker Disease.</title>
        <authorList>
            <person name="Rikkerink E.H.A."/>
            <person name="Fineran P.C."/>
        </authorList>
    </citation>
    <scope>NUCLEOTIDE SEQUENCE</scope>
    <source>
        <strain evidence="4">SkMP5</strain>
    </source>
</reference>
<keyword evidence="1" id="KW-0472">Membrane</keyword>
<dbReference type="EMBL" id="DF952381">
    <property type="protein sequence ID" value="GAN45601.1"/>
    <property type="molecule type" value="Genomic_DNA"/>
</dbReference>